<keyword evidence="1" id="KW-1133">Transmembrane helix</keyword>
<sequence length="95" mass="10974">MFGILFFALFAVLWVIYLVSLLFASTFGIIPRLILAIILILIFSFIIKNFWAIAGVIILISLAFWIRSKFIQPRQSKVDDSIFDGDFEEINKDKK</sequence>
<accession>A0AAE6IJP6</accession>
<dbReference type="OMA" id="LAFWIRV"/>
<evidence type="ECO:0000313" key="2">
    <source>
        <dbReference type="EMBL" id="QEA33595.1"/>
    </source>
</evidence>
<proteinExistence type="predicted"/>
<name>A0AAE6IJP6_LEUCA</name>
<dbReference type="EMBL" id="CP042374">
    <property type="protein sequence ID" value="QEA33595.1"/>
    <property type="molecule type" value="Genomic_DNA"/>
</dbReference>
<keyword evidence="1" id="KW-0472">Membrane</keyword>
<dbReference type="GeneID" id="61187173"/>
<dbReference type="Proteomes" id="UP000321332">
    <property type="component" value="Chromosome"/>
</dbReference>
<dbReference type="AlphaFoldDB" id="A0AAE6IJP6"/>
<evidence type="ECO:0000256" key="1">
    <source>
        <dbReference type="SAM" id="Phobius"/>
    </source>
</evidence>
<evidence type="ECO:0000313" key="3">
    <source>
        <dbReference type="Proteomes" id="UP000321332"/>
    </source>
</evidence>
<protein>
    <submittedName>
        <fullName evidence="2">Ribonuclease HIII</fullName>
    </submittedName>
</protein>
<dbReference type="RefSeq" id="WP_014974989.1">
    <property type="nucleotide sequence ID" value="NZ_BPKR01000011.1"/>
</dbReference>
<keyword evidence="1" id="KW-0812">Transmembrane</keyword>
<organism evidence="2 3">
    <name type="scientific">Leuconostoc carnosum</name>
    <dbReference type="NCBI Taxonomy" id="1252"/>
    <lineage>
        <taxon>Bacteria</taxon>
        <taxon>Bacillati</taxon>
        <taxon>Bacillota</taxon>
        <taxon>Bacilli</taxon>
        <taxon>Lactobacillales</taxon>
        <taxon>Lactobacillaceae</taxon>
        <taxon>Leuconostoc</taxon>
    </lineage>
</organism>
<gene>
    <name evidence="2" type="ORF">FGL89_05390</name>
</gene>
<feature type="transmembrane region" description="Helical" evidence="1">
    <location>
        <begin position="34"/>
        <end position="66"/>
    </location>
</feature>
<reference evidence="2 3" key="1">
    <citation type="submission" date="2019-06" db="EMBL/GenBank/DDBJ databases">
        <title>Genome analyses of bacteria isolated from kimchi.</title>
        <authorList>
            <person name="Lee S."/>
            <person name="Ahn S."/>
            <person name="Roh S."/>
        </authorList>
    </citation>
    <scope>NUCLEOTIDE SEQUENCE [LARGE SCALE GENOMIC DNA]</scope>
    <source>
        <strain evidence="2 3">CBA3620</strain>
    </source>
</reference>